<evidence type="ECO:0008006" key="4">
    <source>
        <dbReference type="Google" id="ProtNLM"/>
    </source>
</evidence>
<protein>
    <recommendedName>
        <fullName evidence="4">ATPase P</fullName>
    </recommendedName>
</protein>
<keyword evidence="1" id="KW-0812">Transmembrane</keyword>
<keyword evidence="3" id="KW-1185">Reference proteome</keyword>
<evidence type="ECO:0000313" key="2">
    <source>
        <dbReference type="EMBL" id="VUX20029.1"/>
    </source>
</evidence>
<keyword evidence="1" id="KW-1133">Transmembrane helix</keyword>
<evidence type="ECO:0000256" key="1">
    <source>
        <dbReference type="SAM" id="Phobius"/>
    </source>
</evidence>
<sequence>MFKPQRLGTVTIPDAELTTDKKSCKKIGPCGVGEKAIYLNSFYFDRRYYIPISSIERIFKRIAMSKGGFTGKGAFGTLSYLVVVYENGKEKQCNFKHEEDVDRLLAYIEERFPQIPLHSIEAERKLEEKRKWLEEKQRERILPEEIKKRLTKLERAENYLKKQSDYYMDLSLSAKKKRTYDRSNPAYKWVALAVVILGIGAFLYGIYSLLTHAGFGMYFLLFGLAAIFLFAGANVLPTSKNNKKYIENQLERSIQQMEAYIQKYPDFPVPAHYAHPVVLKRMQDIMKDGRAQTIPEALTVLKDDLKALNSNVTVEKEEYDEIVAIKPMFLVMDYK</sequence>
<reference evidence="2 3" key="1">
    <citation type="submission" date="2019-07" db="EMBL/GenBank/DDBJ databases">
        <authorList>
            <person name="Hibberd C M."/>
            <person name="Gehrig L. J."/>
            <person name="Chang H.-W."/>
            <person name="Venkatesh S."/>
        </authorList>
    </citation>
    <scope>NUCLEOTIDE SEQUENCE [LARGE SCALE GENOMIC DNA]</scope>
    <source>
        <strain evidence="2">Ruminococcus_torques_SSTS_Bg7063</strain>
    </source>
</reference>
<gene>
    <name evidence="2" type="ORF">RTSSTS7063_02599</name>
</gene>
<keyword evidence="1" id="KW-0472">Membrane</keyword>
<accession>A0A564UKV9</accession>
<feature type="transmembrane region" description="Helical" evidence="1">
    <location>
        <begin position="186"/>
        <end position="209"/>
    </location>
</feature>
<dbReference type="RefSeq" id="WP_144367792.1">
    <property type="nucleotide sequence ID" value="NZ_CABHNA010000089.1"/>
</dbReference>
<evidence type="ECO:0000313" key="3">
    <source>
        <dbReference type="Proteomes" id="UP000363661"/>
    </source>
</evidence>
<dbReference type="AlphaFoldDB" id="A0A564UKV9"/>
<feature type="transmembrane region" description="Helical" evidence="1">
    <location>
        <begin position="215"/>
        <end position="236"/>
    </location>
</feature>
<organism evidence="2 3">
    <name type="scientific">[Ruminococcus] torques</name>
    <dbReference type="NCBI Taxonomy" id="33039"/>
    <lineage>
        <taxon>Bacteria</taxon>
        <taxon>Bacillati</taxon>
        <taxon>Bacillota</taxon>
        <taxon>Clostridia</taxon>
        <taxon>Lachnospirales</taxon>
        <taxon>Lachnospiraceae</taxon>
        <taxon>Mediterraneibacter</taxon>
    </lineage>
</organism>
<dbReference type="Proteomes" id="UP000363661">
    <property type="component" value="Unassembled WGS sequence"/>
</dbReference>
<proteinExistence type="predicted"/>
<dbReference type="EMBL" id="CABHNA010000089">
    <property type="protein sequence ID" value="VUX20029.1"/>
    <property type="molecule type" value="Genomic_DNA"/>
</dbReference>
<name>A0A564UKV9_9FIRM</name>